<protein>
    <submittedName>
        <fullName evidence="2">Uncharacterized protein</fullName>
    </submittedName>
</protein>
<feature type="region of interest" description="Disordered" evidence="1">
    <location>
        <begin position="117"/>
        <end position="178"/>
    </location>
</feature>
<dbReference type="AlphaFoldDB" id="A0A8S9KI48"/>
<organism evidence="2">
    <name type="scientific">Brassica cretica</name>
    <name type="common">Mustard</name>
    <dbReference type="NCBI Taxonomy" id="69181"/>
    <lineage>
        <taxon>Eukaryota</taxon>
        <taxon>Viridiplantae</taxon>
        <taxon>Streptophyta</taxon>
        <taxon>Embryophyta</taxon>
        <taxon>Tracheophyta</taxon>
        <taxon>Spermatophyta</taxon>
        <taxon>Magnoliopsida</taxon>
        <taxon>eudicotyledons</taxon>
        <taxon>Gunneridae</taxon>
        <taxon>Pentapetalae</taxon>
        <taxon>rosids</taxon>
        <taxon>malvids</taxon>
        <taxon>Brassicales</taxon>
        <taxon>Brassicaceae</taxon>
        <taxon>Brassiceae</taxon>
        <taxon>Brassica</taxon>
    </lineage>
</organism>
<accession>A0A8S9KI48</accession>
<comment type="caution">
    <text evidence="2">The sequence shown here is derived from an EMBL/GenBank/DDBJ whole genome shotgun (WGS) entry which is preliminary data.</text>
</comment>
<gene>
    <name evidence="2" type="ORF">F2Q70_00044619</name>
</gene>
<feature type="compositionally biased region" description="Polar residues" evidence="1">
    <location>
        <begin position="153"/>
        <end position="162"/>
    </location>
</feature>
<dbReference type="EMBL" id="QGKY02000164">
    <property type="protein sequence ID" value="KAF2593899.1"/>
    <property type="molecule type" value="Genomic_DNA"/>
</dbReference>
<sequence>MGSFKEGNVGAWHGGDPCVARRGATKEETWTSAKILDHKGSYHRRKFGILWKRKRSSADNFRRPKTLAVELSLSRSKPTTDDDSLGPQRGSSVLSCFLRRKKGLKSITIDASLVPHRDSSVLSPHRDSFDSSVLSPHRDSSDSSVLSPHRDSSYSSVLSPNRDSSDFSPLEDGSKPTTIDYSLGAHRICSVGSRLLRVKNGSNP</sequence>
<name>A0A8S9KI48_BRACR</name>
<evidence type="ECO:0000256" key="1">
    <source>
        <dbReference type="SAM" id="MobiDB-lite"/>
    </source>
</evidence>
<evidence type="ECO:0000313" key="2">
    <source>
        <dbReference type="EMBL" id="KAF2593899.1"/>
    </source>
</evidence>
<proteinExistence type="predicted"/>
<reference evidence="2" key="1">
    <citation type="submission" date="2019-12" db="EMBL/GenBank/DDBJ databases">
        <title>Genome sequencing and annotation of Brassica cretica.</title>
        <authorList>
            <person name="Studholme D.J."/>
            <person name="Sarris P.F."/>
        </authorList>
    </citation>
    <scope>NUCLEOTIDE SEQUENCE</scope>
    <source>
        <strain evidence="2">PFS-102/07</strain>
        <tissue evidence="2">Leaf</tissue>
    </source>
</reference>
<feature type="compositionally biased region" description="Basic and acidic residues" evidence="1">
    <location>
        <begin position="117"/>
        <end position="129"/>
    </location>
</feature>